<dbReference type="RefSeq" id="WP_231487223.1">
    <property type="nucleotide sequence ID" value="NZ_BAAAZO010000003.1"/>
</dbReference>
<evidence type="ECO:0000259" key="1">
    <source>
        <dbReference type="Pfam" id="PF04149"/>
    </source>
</evidence>
<organism evidence="2 3">
    <name type="scientific">Kineosporia mesophila</name>
    <dbReference type="NCBI Taxonomy" id="566012"/>
    <lineage>
        <taxon>Bacteria</taxon>
        <taxon>Bacillati</taxon>
        <taxon>Actinomycetota</taxon>
        <taxon>Actinomycetes</taxon>
        <taxon>Kineosporiales</taxon>
        <taxon>Kineosporiaceae</taxon>
        <taxon>Kineosporia</taxon>
    </lineage>
</organism>
<dbReference type="EMBL" id="BAAAZO010000003">
    <property type="protein sequence ID" value="GAA3603528.1"/>
    <property type="molecule type" value="Genomic_DNA"/>
</dbReference>
<evidence type="ECO:0000313" key="2">
    <source>
        <dbReference type="EMBL" id="GAA3603528.1"/>
    </source>
</evidence>
<accession>A0ABP6ZCK5</accession>
<reference evidence="3" key="1">
    <citation type="journal article" date="2019" name="Int. J. Syst. Evol. Microbiol.">
        <title>The Global Catalogue of Microorganisms (GCM) 10K type strain sequencing project: providing services to taxonomists for standard genome sequencing and annotation.</title>
        <authorList>
            <consortium name="The Broad Institute Genomics Platform"/>
            <consortium name="The Broad Institute Genome Sequencing Center for Infectious Disease"/>
            <person name="Wu L."/>
            <person name="Ma J."/>
        </authorList>
    </citation>
    <scope>NUCLEOTIDE SEQUENCE [LARGE SCALE GENOMIC DNA]</scope>
    <source>
        <strain evidence="3">JCM 16902</strain>
    </source>
</reference>
<keyword evidence="3" id="KW-1185">Reference proteome</keyword>
<gene>
    <name evidence="2" type="ORF">GCM10022223_18970</name>
</gene>
<comment type="caution">
    <text evidence="2">The sequence shown here is derived from an EMBL/GenBank/DDBJ whole genome shotgun (WGS) entry which is preliminary data.</text>
</comment>
<protein>
    <recommendedName>
        <fullName evidence="1">DUF397 domain-containing protein</fullName>
    </recommendedName>
</protein>
<dbReference type="Pfam" id="PF04149">
    <property type="entry name" value="DUF397"/>
    <property type="match status" value="1"/>
</dbReference>
<feature type="domain" description="DUF397" evidence="1">
    <location>
        <begin position="5"/>
        <end position="56"/>
    </location>
</feature>
<sequence>MSDTPWIKAQASTDTGSCVEMRQHNGQIEVRDTKAHGTGPTLTFTKAEFSAWLDGATKGEFNHLIG</sequence>
<proteinExistence type="predicted"/>
<dbReference type="Proteomes" id="UP001501074">
    <property type="component" value="Unassembled WGS sequence"/>
</dbReference>
<dbReference type="InterPro" id="IPR007278">
    <property type="entry name" value="DUF397"/>
</dbReference>
<name>A0ABP6ZCK5_9ACTN</name>
<evidence type="ECO:0000313" key="3">
    <source>
        <dbReference type="Proteomes" id="UP001501074"/>
    </source>
</evidence>